<keyword evidence="1" id="KW-0812">Transmembrane</keyword>
<comment type="caution">
    <text evidence="2">The sequence shown here is derived from an EMBL/GenBank/DDBJ whole genome shotgun (WGS) entry which is preliminary data.</text>
</comment>
<dbReference type="EMBL" id="JYDO01000095">
    <property type="protein sequence ID" value="KRZ71491.1"/>
    <property type="molecule type" value="Genomic_DNA"/>
</dbReference>
<sequence length="137" mass="16396">MFAKVTSIQKNCKVFLFLFVLHYLLYFVTYLAYFHWQQQRHADEMVDRSIYGVLWIRSTISPIILSSELRNRLYPELMWIRTRSLILGRIWLCLLYGKNFEDTAVSILLLDEYSREITAETQSQEMQRSCQAQNQSI</sequence>
<gene>
    <name evidence="2" type="ORF">T10_12578</name>
</gene>
<proteinExistence type="predicted"/>
<protein>
    <submittedName>
        <fullName evidence="2">Uncharacterized protein</fullName>
    </submittedName>
</protein>
<dbReference type="AlphaFoldDB" id="A0A0V1MIQ3"/>
<keyword evidence="3" id="KW-1185">Reference proteome</keyword>
<accession>A0A0V1MIQ3</accession>
<dbReference type="Proteomes" id="UP000054843">
    <property type="component" value="Unassembled WGS sequence"/>
</dbReference>
<evidence type="ECO:0000256" key="1">
    <source>
        <dbReference type="SAM" id="Phobius"/>
    </source>
</evidence>
<reference evidence="2 3" key="1">
    <citation type="submission" date="2015-01" db="EMBL/GenBank/DDBJ databases">
        <title>Evolution of Trichinella species and genotypes.</title>
        <authorList>
            <person name="Korhonen P.K."/>
            <person name="Edoardo P."/>
            <person name="Giuseppe L.R."/>
            <person name="Gasser R.B."/>
        </authorList>
    </citation>
    <scope>NUCLEOTIDE SEQUENCE [LARGE SCALE GENOMIC DNA]</scope>
    <source>
        <strain evidence="2">ISS1980</strain>
    </source>
</reference>
<name>A0A0V1MIQ3_9BILA</name>
<evidence type="ECO:0000313" key="2">
    <source>
        <dbReference type="EMBL" id="KRZ71491.1"/>
    </source>
</evidence>
<keyword evidence="1" id="KW-0472">Membrane</keyword>
<evidence type="ECO:0000313" key="3">
    <source>
        <dbReference type="Proteomes" id="UP000054843"/>
    </source>
</evidence>
<organism evidence="2 3">
    <name type="scientific">Trichinella papuae</name>
    <dbReference type="NCBI Taxonomy" id="268474"/>
    <lineage>
        <taxon>Eukaryota</taxon>
        <taxon>Metazoa</taxon>
        <taxon>Ecdysozoa</taxon>
        <taxon>Nematoda</taxon>
        <taxon>Enoplea</taxon>
        <taxon>Dorylaimia</taxon>
        <taxon>Trichinellida</taxon>
        <taxon>Trichinellidae</taxon>
        <taxon>Trichinella</taxon>
    </lineage>
</organism>
<feature type="transmembrane region" description="Helical" evidence="1">
    <location>
        <begin position="12"/>
        <end position="36"/>
    </location>
</feature>
<keyword evidence="1" id="KW-1133">Transmembrane helix</keyword>